<dbReference type="Pfam" id="PF00884">
    <property type="entry name" value="Sulfatase"/>
    <property type="match status" value="1"/>
</dbReference>
<keyword evidence="4" id="KW-0106">Calcium</keyword>
<name>A0A923MCF3_9BURK</name>
<dbReference type="InterPro" id="IPR024607">
    <property type="entry name" value="Sulfatase_CS"/>
</dbReference>
<dbReference type="EMBL" id="JACORU010000007">
    <property type="protein sequence ID" value="MBC5766754.1"/>
    <property type="molecule type" value="Genomic_DNA"/>
</dbReference>
<comment type="similarity">
    <text evidence="1">Belongs to the sulfatase family.</text>
</comment>
<protein>
    <submittedName>
        <fullName evidence="6">Sulfatase</fullName>
    </submittedName>
</protein>
<evidence type="ECO:0000313" key="6">
    <source>
        <dbReference type="EMBL" id="MBC5766754.1"/>
    </source>
</evidence>
<dbReference type="Proteomes" id="UP000596827">
    <property type="component" value="Unassembled WGS sequence"/>
</dbReference>
<dbReference type="AlphaFoldDB" id="A0A923MCF3"/>
<dbReference type="Gene3D" id="3.40.720.10">
    <property type="entry name" value="Alkaline Phosphatase, subunit A"/>
    <property type="match status" value="1"/>
</dbReference>
<sequence length="648" mass="72520">MSSHASNRSRRHFIRDGAAAAAAAATFGIPAAGAQRPAGLPNILCFVSEDNFPVIGAYGDSLVHTPTIDRLARQGVMYDRVYCASPVCGPSRFSIITGMYPEAAGSAAEFGSTDEVLPAYMEGYAATLRRAGYYCTNNQKKNYNSQLDYVDMWDESSTKAHWRTKPAGKPFLAIFNTFTTHESALFQPLTGKVKPEDVPIPPYLPDMPGVRKDFATFYNAMEKMDGEFAARLAEVEKAGLADDTIVFYYSDNGGITPRGKRFCYELGTRCALVIYVPPKWAHLMPHAPGSVVKQPTCFVDIAPTLLSIAGIAPPRHMHGRALMGKYYKAPAKYVFSGRDRMDERYDLTRSVTDGRWRYIRNYAPHRIYGQHVGFMFQAAGYQDWEAAHRAGTLNVVQERFWQTKPHEELYDTFEDFHQIQNLADRPEVSAKLEELRRALDDHMIAVNDNAFIPEGSSLLGYTRSREPNAYPLRALMKLAAKAAQGDPRNLAEFQRLLRHDHECMRYWAAQGLLILDAKAQPALDDMKAALGRESSVPVRIVLAELLVRLANDRDALRQLGTVLDYEPKGVFRLQALNALTYVAERAGPIRPAIVRSAADQHRHVMRAAEHLLQVMDRSYDPYKVSRFAGGGVRYDPEVPANPPTRPYD</sequence>
<dbReference type="PANTHER" id="PTHR42693">
    <property type="entry name" value="ARYLSULFATASE FAMILY MEMBER"/>
    <property type="match status" value="1"/>
</dbReference>
<dbReference type="InterPro" id="IPR000917">
    <property type="entry name" value="Sulfatase_N"/>
</dbReference>
<dbReference type="PANTHER" id="PTHR42693:SF53">
    <property type="entry name" value="ENDO-4-O-SULFATASE"/>
    <property type="match status" value="1"/>
</dbReference>
<keyword evidence="3" id="KW-0378">Hydrolase</keyword>
<evidence type="ECO:0000313" key="7">
    <source>
        <dbReference type="Proteomes" id="UP000596827"/>
    </source>
</evidence>
<evidence type="ECO:0000256" key="2">
    <source>
        <dbReference type="ARBA" id="ARBA00022723"/>
    </source>
</evidence>
<dbReference type="PROSITE" id="PS51318">
    <property type="entry name" value="TAT"/>
    <property type="match status" value="1"/>
</dbReference>
<dbReference type="Gene3D" id="1.25.10.10">
    <property type="entry name" value="Leucine-rich Repeat Variant"/>
    <property type="match status" value="1"/>
</dbReference>
<organism evidence="6 7">
    <name type="scientific">Ramlibacter albus</name>
    <dbReference type="NCBI Taxonomy" id="2079448"/>
    <lineage>
        <taxon>Bacteria</taxon>
        <taxon>Pseudomonadati</taxon>
        <taxon>Pseudomonadota</taxon>
        <taxon>Betaproteobacteria</taxon>
        <taxon>Burkholderiales</taxon>
        <taxon>Comamonadaceae</taxon>
        <taxon>Ramlibacter</taxon>
    </lineage>
</organism>
<keyword evidence="7" id="KW-1185">Reference proteome</keyword>
<dbReference type="InterPro" id="IPR016024">
    <property type="entry name" value="ARM-type_fold"/>
</dbReference>
<dbReference type="PROSITE" id="PS00523">
    <property type="entry name" value="SULFATASE_1"/>
    <property type="match status" value="1"/>
</dbReference>
<dbReference type="InterPro" id="IPR050738">
    <property type="entry name" value="Sulfatase"/>
</dbReference>
<keyword evidence="2" id="KW-0479">Metal-binding</keyword>
<comment type="caution">
    <text evidence="6">The sequence shown here is derived from an EMBL/GenBank/DDBJ whole genome shotgun (WGS) entry which is preliminary data.</text>
</comment>
<dbReference type="GO" id="GO:0046872">
    <property type="term" value="F:metal ion binding"/>
    <property type="evidence" value="ECO:0007669"/>
    <property type="project" value="UniProtKB-KW"/>
</dbReference>
<gene>
    <name evidence="6" type="ORF">H8R02_19980</name>
</gene>
<evidence type="ECO:0000256" key="1">
    <source>
        <dbReference type="ARBA" id="ARBA00008779"/>
    </source>
</evidence>
<evidence type="ECO:0000256" key="3">
    <source>
        <dbReference type="ARBA" id="ARBA00022801"/>
    </source>
</evidence>
<evidence type="ECO:0000256" key="4">
    <source>
        <dbReference type="ARBA" id="ARBA00022837"/>
    </source>
</evidence>
<dbReference type="SUPFAM" id="SSF48371">
    <property type="entry name" value="ARM repeat"/>
    <property type="match status" value="1"/>
</dbReference>
<dbReference type="RefSeq" id="WP_187083228.1">
    <property type="nucleotide sequence ID" value="NZ_JACORU010000007.1"/>
</dbReference>
<proteinExistence type="inferred from homology"/>
<dbReference type="GO" id="GO:0004065">
    <property type="term" value="F:arylsulfatase activity"/>
    <property type="evidence" value="ECO:0007669"/>
    <property type="project" value="TreeGrafter"/>
</dbReference>
<accession>A0A923MCF3</accession>
<dbReference type="InterPro" id="IPR011989">
    <property type="entry name" value="ARM-like"/>
</dbReference>
<reference evidence="6" key="1">
    <citation type="submission" date="2020-08" db="EMBL/GenBank/DDBJ databases">
        <title>Ramlibacter sp. GTP1 16S ribosomal RNA gene genome sequencing and assembly.</title>
        <authorList>
            <person name="Kang M."/>
        </authorList>
    </citation>
    <scope>NUCLEOTIDE SEQUENCE</scope>
    <source>
        <strain evidence="6">GTP1</strain>
    </source>
</reference>
<evidence type="ECO:0000259" key="5">
    <source>
        <dbReference type="Pfam" id="PF00884"/>
    </source>
</evidence>
<feature type="domain" description="Sulfatase N-terminal" evidence="5">
    <location>
        <begin position="41"/>
        <end position="311"/>
    </location>
</feature>
<dbReference type="CDD" id="cd16027">
    <property type="entry name" value="SGSH"/>
    <property type="match status" value="1"/>
</dbReference>
<dbReference type="InterPro" id="IPR006311">
    <property type="entry name" value="TAT_signal"/>
</dbReference>
<dbReference type="SUPFAM" id="SSF53649">
    <property type="entry name" value="Alkaline phosphatase-like"/>
    <property type="match status" value="1"/>
</dbReference>
<dbReference type="InterPro" id="IPR017850">
    <property type="entry name" value="Alkaline_phosphatase_core_sf"/>
</dbReference>